<gene>
    <name evidence="4" type="ORF">A21D_02113</name>
</gene>
<sequence>MDWEQIRNEWETTKITLKDLAAKHEVKLGTLKSRKSREKWSRDPTKKDATKTDKVATQKQLNETKKKERYEPIVEGEELTDKQRLFCIYYIKYFNATKAYQKAYECAYSTAMVNGHGLLRNTKISAHIDQLKAEQTNELKLNVRDVLQKYIDIAFADITDYVTFGRREIAQKDSDTGELLTNENGEPMMDYVSYVDFVDSEKVDGTILTEVKQGREGISVKLADKMKALDMLTKYFDLLSENNQRRLKDEKLKMDIKKAEAEVEKLSDSQGDGLVEIVITRKGDNL</sequence>
<protein>
    <submittedName>
        <fullName evidence="4">Terminase small subunit</fullName>
    </submittedName>
</protein>
<dbReference type="GO" id="GO:0051276">
    <property type="term" value="P:chromosome organization"/>
    <property type="evidence" value="ECO:0007669"/>
    <property type="project" value="InterPro"/>
</dbReference>
<dbReference type="Proteomes" id="UP000234237">
    <property type="component" value="Chromosome"/>
</dbReference>
<name>A0A2K9IZP7_9BACI</name>
<dbReference type="Pfam" id="PF03592">
    <property type="entry name" value="Terminase_2"/>
    <property type="match status" value="1"/>
</dbReference>
<dbReference type="RefSeq" id="WP_101933406.1">
    <property type="nucleotide sequence ID" value="NZ_CP018622.1"/>
</dbReference>
<evidence type="ECO:0000256" key="2">
    <source>
        <dbReference type="ARBA" id="ARBA00023219"/>
    </source>
</evidence>
<proteinExistence type="predicted"/>
<dbReference type="PANTHER" id="PTHR41328:SF3">
    <property type="entry name" value="PBSX PHAGE TERMINASE SMALL SUBUNIT"/>
    <property type="match status" value="1"/>
</dbReference>
<reference evidence="5" key="1">
    <citation type="submission" date="2016-11" db="EMBL/GenBank/DDBJ databases">
        <title>Complete genome sequence of Virgibacillus pantothenticus 21D, a halophilic bacterium isolated from the deep hypersaline anoxic basin Discovery in the Mediterranean Sea.</title>
        <authorList>
            <person name="Zeaiter Z."/>
            <person name="Booth J.M."/>
            <person name="Prosdocimi E.M."/>
            <person name="Mapelli F."/>
            <person name="Fusi M."/>
            <person name="Daffonchio D."/>
            <person name="Borin S."/>
            <person name="Crotti E."/>
        </authorList>
    </citation>
    <scope>NUCLEOTIDE SEQUENCE [LARGE SCALE GENOMIC DNA]</scope>
    <source>
        <strain evidence="5">21D</strain>
    </source>
</reference>
<organism evidence="4 5">
    <name type="scientific">Virgibacillus dokdonensis</name>
    <dbReference type="NCBI Taxonomy" id="302167"/>
    <lineage>
        <taxon>Bacteria</taxon>
        <taxon>Bacillati</taxon>
        <taxon>Bacillota</taxon>
        <taxon>Bacilli</taxon>
        <taxon>Bacillales</taxon>
        <taxon>Bacillaceae</taxon>
        <taxon>Virgibacillus</taxon>
    </lineage>
</organism>
<accession>A0A2K9IZP7</accession>
<keyword evidence="2" id="KW-0231">Viral genome packaging</keyword>
<dbReference type="PANTHER" id="PTHR41328">
    <property type="entry name" value="TERMINASE SMALL SUBUNIT-RELATED"/>
    <property type="match status" value="1"/>
</dbReference>
<evidence type="ECO:0000256" key="1">
    <source>
        <dbReference type="ARBA" id="ARBA00022612"/>
    </source>
</evidence>
<dbReference type="InterPro" id="IPR038713">
    <property type="entry name" value="Terminase_Gp1_N_sf"/>
</dbReference>
<feature type="compositionally biased region" description="Basic and acidic residues" evidence="3">
    <location>
        <begin position="38"/>
        <end position="62"/>
    </location>
</feature>
<dbReference type="InterPro" id="IPR052404">
    <property type="entry name" value="SPP1-like_terminase"/>
</dbReference>
<evidence type="ECO:0000313" key="5">
    <source>
        <dbReference type="Proteomes" id="UP000234237"/>
    </source>
</evidence>
<keyword evidence="1" id="KW-1188">Viral release from host cell</keyword>
<evidence type="ECO:0000313" key="4">
    <source>
        <dbReference type="EMBL" id="AUJ25177.1"/>
    </source>
</evidence>
<feature type="region of interest" description="Disordered" evidence="3">
    <location>
        <begin position="33"/>
        <end position="62"/>
    </location>
</feature>
<evidence type="ECO:0000256" key="3">
    <source>
        <dbReference type="SAM" id="MobiDB-lite"/>
    </source>
</evidence>
<dbReference type="AlphaFoldDB" id="A0A2K9IZP7"/>
<dbReference type="InterPro" id="IPR005335">
    <property type="entry name" value="Terminase_ssu"/>
</dbReference>
<dbReference type="Gene3D" id="1.10.10.1400">
    <property type="entry name" value="Terminase, small subunit, N-terminal DNA-binding domain, HTH motif"/>
    <property type="match status" value="1"/>
</dbReference>
<dbReference type="EMBL" id="CP018622">
    <property type="protein sequence ID" value="AUJ25177.1"/>
    <property type="molecule type" value="Genomic_DNA"/>
</dbReference>
<dbReference type="KEGG" id="vpn:A21D_02113"/>